<dbReference type="EMBL" id="CP001878">
    <property type="protein sequence ID" value="ADC49216.1"/>
    <property type="molecule type" value="Genomic_DNA"/>
</dbReference>
<dbReference type="Gene3D" id="3.40.630.190">
    <property type="entry name" value="LCP protein"/>
    <property type="match status" value="1"/>
</dbReference>
<evidence type="ECO:0000256" key="3">
    <source>
        <dbReference type="ARBA" id="ARBA00022968"/>
    </source>
</evidence>
<evidence type="ECO:0000259" key="6">
    <source>
        <dbReference type="Pfam" id="PF03816"/>
    </source>
</evidence>
<protein>
    <submittedName>
        <fullName evidence="7">Cell envelope related transcriptional regulator</fullName>
    </submittedName>
</protein>
<dbReference type="STRING" id="398511.BpOF4_05770"/>
<dbReference type="eggNOG" id="COG1316">
    <property type="taxonomic scope" value="Bacteria"/>
</dbReference>
<comment type="similarity">
    <text evidence="1">Belongs to the LytR/CpsA/Psr (LCP) family.</text>
</comment>
<evidence type="ECO:0000256" key="2">
    <source>
        <dbReference type="ARBA" id="ARBA00022692"/>
    </source>
</evidence>
<evidence type="ECO:0000256" key="1">
    <source>
        <dbReference type="ARBA" id="ARBA00006068"/>
    </source>
</evidence>
<keyword evidence="4 5" id="KW-1133">Transmembrane helix</keyword>
<organism evidence="7 8">
    <name type="scientific">Alkalihalophilus pseudofirmus (strain ATCC BAA-2126 / JCM 17055 / OF4)</name>
    <name type="common">Bacillus pseudofirmus</name>
    <dbReference type="NCBI Taxonomy" id="398511"/>
    <lineage>
        <taxon>Bacteria</taxon>
        <taxon>Bacillati</taxon>
        <taxon>Bacillota</taxon>
        <taxon>Bacilli</taxon>
        <taxon>Bacillales</taxon>
        <taxon>Bacillaceae</taxon>
        <taxon>Alkalihalophilus</taxon>
    </lineage>
</organism>
<dbReference type="AlphaFoldDB" id="D3FZH4"/>
<dbReference type="PANTHER" id="PTHR33392">
    <property type="entry name" value="POLYISOPRENYL-TEICHOIC ACID--PEPTIDOGLYCAN TEICHOIC ACID TRANSFERASE TAGU"/>
    <property type="match status" value="1"/>
</dbReference>
<keyword evidence="5" id="KW-0472">Membrane</keyword>
<dbReference type="Proteomes" id="UP000001544">
    <property type="component" value="Chromosome"/>
</dbReference>
<keyword evidence="2 5" id="KW-0812">Transmembrane</keyword>
<dbReference type="GO" id="GO:0071555">
    <property type="term" value="P:cell wall organization"/>
    <property type="evidence" value="ECO:0007669"/>
    <property type="project" value="UniProtKB-KW"/>
</dbReference>
<accession>D3FZH4</accession>
<dbReference type="PANTHER" id="PTHR33392:SF3">
    <property type="entry name" value="POLYISOPRENYL-TEICHOIC ACID--PEPTIDOGLYCAN TEICHOIC ACID TRANSFERASE TAGT"/>
    <property type="match status" value="1"/>
</dbReference>
<dbReference type="RefSeq" id="WP_012960489.1">
    <property type="nucleotide sequence ID" value="NC_013791.2"/>
</dbReference>
<evidence type="ECO:0000313" key="7">
    <source>
        <dbReference type="EMBL" id="ADC49216.1"/>
    </source>
</evidence>
<dbReference type="HOGENOM" id="CLU_016455_2_1_9"/>
<evidence type="ECO:0000256" key="5">
    <source>
        <dbReference type="SAM" id="Phobius"/>
    </source>
</evidence>
<feature type="domain" description="Cell envelope-related transcriptional attenuator" evidence="6">
    <location>
        <begin position="90"/>
        <end position="239"/>
    </location>
</feature>
<evidence type="ECO:0000313" key="8">
    <source>
        <dbReference type="Proteomes" id="UP000001544"/>
    </source>
</evidence>
<name>D3FZH4_ALKPO</name>
<reference evidence="7 8" key="1">
    <citation type="journal article" date="2011" name="Environ. Microbiol.">
        <title>Genome of alkaliphilic Bacillus pseudofirmus OF4 reveals adaptations that support the ability to grow in an external pH range from 7.5 to 11.4.</title>
        <authorList>
            <person name="Janto B."/>
            <person name="Ahmed A."/>
            <person name="Ito M."/>
            <person name="Liu J."/>
            <person name="Hicks D.B."/>
            <person name="Pagni S."/>
            <person name="Fackelmayer O.J."/>
            <person name="Smith T.A."/>
            <person name="Earl J."/>
            <person name="Elbourne L.D."/>
            <person name="Hassan K."/>
            <person name="Paulsen I.T."/>
            <person name="Kolsto A.B."/>
            <person name="Tourasse N.J."/>
            <person name="Ehrlich G.D."/>
            <person name="Boissy R."/>
            <person name="Ivey D.M."/>
            <person name="Li G."/>
            <person name="Xue Y."/>
            <person name="Ma Y."/>
            <person name="Hu F.Z."/>
            <person name="Krulwich T.A."/>
        </authorList>
    </citation>
    <scope>NUCLEOTIDE SEQUENCE [LARGE SCALE GENOMIC DNA]</scope>
    <source>
        <strain evidence="8">ATCC BAA-2126 / JCM 17055 / OF4</strain>
    </source>
</reference>
<keyword evidence="3" id="KW-0735">Signal-anchor</keyword>
<dbReference type="InterPro" id="IPR050922">
    <property type="entry name" value="LytR/CpsA/Psr_CW_biosynth"/>
</dbReference>
<feature type="transmembrane region" description="Helical" evidence="5">
    <location>
        <begin position="20"/>
        <end position="40"/>
    </location>
</feature>
<sequence>MAQSRVRRRKSRWKRTVKIFVFIGLFSFLLAGAAVTYFAFQLANATTSSEVELERGEKSELRTEPVNPSKDNISILFLGLDDREGNLEGRTDAMLLATFNKELASIKLLNIPRDSLVDIPGRKNRDKINHAHAYGGLDTTIDTVENLFDIPVDYYVTLNFVAFVEIVDALGGVEVEVPFTFTEMDSNDTHGAITLEEGTQLLDGEEALAFSRMRKSDPRGDFGRGERQQEVIKAVIRKGASFSSISSYNEVLQSIEDHISTNLSFGNIVALHSYASELNNMDSIHIEGDDRRINGGYYFEPRQDSIDELSAIFRVHLGLVEPEERDYDSFDTNEDEETE</sequence>
<evidence type="ECO:0000256" key="4">
    <source>
        <dbReference type="ARBA" id="ARBA00022989"/>
    </source>
</evidence>
<proteinExistence type="inferred from homology"/>
<keyword evidence="8" id="KW-1185">Reference proteome</keyword>
<dbReference type="NCBIfam" id="TIGR00350">
    <property type="entry name" value="lytR_cpsA_psr"/>
    <property type="match status" value="1"/>
</dbReference>
<dbReference type="KEGG" id="bpf:BpOF4_05770"/>
<gene>
    <name evidence="7" type="primary">lytR</name>
    <name evidence="7" type="ordered locus">BpOF4_05770</name>
</gene>
<dbReference type="Pfam" id="PF03816">
    <property type="entry name" value="LytR_cpsA_psr"/>
    <property type="match status" value="1"/>
</dbReference>
<dbReference type="InterPro" id="IPR004474">
    <property type="entry name" value="LytR_CpsA_psr"/>
</dbReference>